<gene>
    <name evidence="2" type="ORF">Rhopal_001838-T1</name>
</gene>
<dbReference type="EMBL" id="BQKY01000004">
    <property type="protein sequence ID" value="GJN88867.1"/>
    <property type="molecule type" value="Genomic_DNA"/>
</dbReference>
<comment type="caution">
    <text evidence="2">The sequence shown here is derived from an EMBL/GenBank/DDBJ whole genome shotgun (WGS) entry which is preliminary data.</text>
</comment>
<protein>
    <submittedName>
        <fullName evidence="2">Uncharacterized protein</fullName>
    </submittedName>
</protein>
<evidence type="ECO:0000313" key="2">
    <source>
        <dbReference type="EMBL" id="GJN88867.1"/>
    </source>
</evidence>
<evidence type="ECO:0000313" key="3">
    <source>
        <dbReference type="Proteomes" id="UP001342314"/>
    </source>
</evidence>
<proteinExistence type="predicted"/>
<dbReference type="AlphaFoldDB" id="A0AAV5GIH2"/>
<feature type="region of interest" description="Disordered" evidence="1">
    <location>
        <begin position="1"/>
        <end position="74"/>
    </location>
</feature>
<dbReference type="Proteomes" id="UP001342314">
    <property type="component" value="Unassembled WGS sequence"/>
</dbReference>
<reference evidence="2 3" key="1">
    <citation type="submission" date="2021-12" db="EMBL/GenBank/DDBJ databases">
        <title>High titer production of polyol ester of fatty acids by Rhodotorula paludigena BS15 towards product separation-free biomass refinery.</title>
        <authorList>
            <person name="Mano J."/>
            <person name="Ono H."/>
            <person name="Tanaka T."/>
            <person name="Naito K."/>
            <person name="Sushida H."/>
            <person name="Ike M."/>
            <person name="Tokuyasu K."/>
            <person name="Kitaoka M."/>
        </authorList>
    </citation>
    <scope>NUCLEOTIDE SEQUENCE [LARGE SCALE GENOMIC DNA]</scope>
    <source>
        <strain evidence="2 3">BS15</strain>
    </source>
</reference>
<name>A0AAV5GIH2_9BASI</name>
<feature type="compositionally biased region" description="Polar residues" evidence="1">
    <location>
        <begin position="64"/>
        <end position="74"/>
    </location>
</feature>
<accession>A0AAV5GIH2</accession>
<keyword evidence="3" id="KW-1185">Reference proteome</keyword>
<organism evidence="2 3">
    <name type="scientific">Rhodotorula paludigena</name>
    <dbReference type="NCBI Taxonomy" id="86838"/>
    <lineage>
        <taxon>Eukaryota</taxon>
        <taxon>Fungi</taxon>
        <taxon>Dikarya</taxon>
        <taxon>Basidiomycota</taxon>
        <taxon>Pucciniomycotina</taxon>
        <taxon>Microbotryomycetes</taxon>
        <taxon>Sporidiobolales</taxon>
        <taxon>Sporidiobolaceae</taxon>
        <taxon>Rhodotorula</taxon>
    </lineage>
</organism>
<evidence type="ECO:0000256" key="1">
    <source>
        <dbReference type="SAM" id="MobiDB-lite"/>
    </source>
</evidence>
<sequence length="142" mass="15239">MHALSRRPAFDGLAPKPAKPPAVRSSSPIDHRPPLAMPASDAPANATPFPQPTTSAPRAAVNGRSGSSAGDRSNILTHLHNCDECQRFMDRIFTMMEAKNEAHQHFIDEVKETMRNIFVQLQHLAEAAATNSAAAAPGVEHG</sequence>